<protein>
    <submittedName>
        <fullName evidence="6">Phosphodiesterase</fullName>
    </submittedName>
</protein>
<dbReference type="Proteomes" id="UP000464013">
    <property type="component" value="Chromosome"/>
</dbReference>
<dbReference type="CDD" id="cd07402">
    <property type="entry name" value="MPP_GpdQ"/>
    <property type="match status" value="1"/>
</dbReference>
<evidence type="ECO:0000313" key="7">
    <source>
        <dbReference type="Proteomes" id="UP000464013"/>
    </source>
</evidence>
<dbReference type="Gene3D" id="3.60.21.10">
    <property type="match status" value="1"/>
</dbReference>
<evidence type="ECO:0000256" key="1">
    <source>
        <dbReference type="ARBA" id="ARBA00022723"/>
    </source>
</evidence>
<dbReference type="InterPro" id="IPR004843">
    <property type="entry name" value="Calcineurin-like_PHP"/>
</dbReference>
<proteinExistence type="inferred from homology"/>
<dbReference type="EMBL" id="CP035042">
    <property type="protein sequence ID" value="QHC50915.1"/>
    <property type="molecule type" value="Genomic_DNA"/>
</dbReference>
<evidence type="ECO:0000256" key="4">
    <source>
        <dbReference type="ARBA" id="ARBA00025742"/>
    </source>
</evidence>
<dbReference type="PANTHER" id="PTHR42988:SF2">
    <property type="entry name" value="CYCLIC NUCLEOTIDE PHOSPHODIESTERASE CBUA0032-RELATED"/>
    <property type="match status" value="1"/>
</dbReference>
<keyword evidence="1" id="KW-0479">Metal-binding</keyword>
<dbReference type="KEGG" id="htx:EKK97_16855"/>
<dbReference type="GO" id="GO:0004112">
    <property type="term" value="F:cyclic-nucleotide phosphodiesterase activity"/>
    <property type="evidence" value="ECO:0007669"/>
    <property type="project" value="InterPro"/>
</dbReference>
<dbReference type="SUPFAM" id="SSF56300">
    <property type="entry name" value="Metallo-dependent phosphatases"/>
    <property type="match status" value="1"/>
</dbReference>
<keyword evidence="7" id="KW-1185">Reference proteome</keyword>
<evidence type="ECO:0000313" key="6">
    <source>
        <dbReference type="EMBL" id="QHC50915.1"/>
    </source>
</evidence>
<feature type="domain" description="Calcineurin-like phosphoesterase" evidence="5">
    <location>
        <begin position="2"/>
        <end position="184"/>
    </location>
</feature>
<dbReference type="GO" id="GO:0046872">
    <property type="term" value="F:metal ion binding"/>
    <property type="evidence" value="ECO:0007669"/>
    <property type="project" value="UniProtKB-KW"/>
</dbReference>
<reference evidence="6 7" key="1">
    <citation type="submission" date="2019-01" db="EMBL/GenBank/DDBJ databases">
        <title>Complete genome of a denitifying bacterium Halomons sp. BC-M4-5.</title>
        <authorList>
            <person name="Wang L."/>
            <person name="Shao Z."/>
        </authorList>
    </citation>
    <scope>NUCLEOTIDE SEQUENCE [LARGE SCALE GENOMIC DNA]</scope>
    <source>
        <strain evidence="6 7">BC-M4-5</strain>
    </source>
</reference>
<evidence type="ECO:0000256" key="2">
    <source>
        <dbReference type="ARBA" id="ARBA00022801"/>
    </source>
</evidence>
<evidence type="ECO:0000259" key="5">
    <source>
        <dbReference type="Pfam" id="PF00149"/>
    </source>
</evidence>
<keyword evidence="2" id="KW-0378">Hydrolase</keyword>
<accession>A0A6I6ST92</accession>
<name>A0A6I6ST92_9GAMM</name>
<evidence type="ECO:0000256" key="3">
    <source>
        <dbReference type="ARBA" id="ARBA00023004"/>
    </source>
</evidence>
<dbReference type="OrthoDB" id="9784378at2"/>
<organism evidence="6 7">
    <name type="scientific">Billgrantia tianxiuensis</name>
    <dbReference type="NCBI Taxonomy" id="2497861"/>
    <lineage>
        <taxon>Bacteria</taxon>
        <taxon>Pseudomonadati</taxon>
        <taxon>Pseudomonadota</taxon>
        <taxon>Gammaproteobacteria</taxon>
        <taxon>Oceanospirillales</taxon>
        <taxon>Halomonadaceae</taxon>
        <taxon>Billgrantia</taxon>
    </lineage>
</organism>
<dbReference type="InterPro" id="IPR026575">
    <property type="entry name" value="GpdQ/CpdA-like"/>
</dbReference>
<dbReference type="Pfam" id="PF00149">
    <property type="entry name" value="Metallophos"/>
    <property type="match status" value="1"/>
</dbReference>
<dbReference type="InterPro" id="IPR029052">
    <property type="entry name" value="Metallo-depent_PP-like"/>
</dbReference>
<gene>
    <name evidence="6" type="ORF">EKK97_16855</name>
</gene>
<dbReference type="PANTHER" id="PTHR42988">
    <property type="entry name" value="PHOSPHOHYDROLASE"/>
    <property type="match status" value="1"/>
</dbReference>
<comment type="similarity">
    <text evidence="4">Belongs to the cyclic nucleotide phosphodiesterase class-III family.</text>
</comment>
<dbReference type="AlphaFoldDB" id="A0A6I6ST92"/>
<keyword evidence="3" id="KW-0408">Iron</keyword>
<dbReference type="InterPro" id="IPR050884">
    <property type="entry name" value="CNP_phosphodiesterase-III"/>
</dbReference>
<sequence>MMRLVQLTDCHLHADPKARSRAGFPLRQLESVVEAVRATRPDVVLVTGDISQDETAASYQHAHRVLSTLECPWFWLGGNHDQPGLMEEIRGFHDVIDLANWRLLTVDTWVRGQAHGELGETRLGQLAERLAEDERPTLLAMHHPPLAVGSAWIDEIGLKDRDALWEILSSFPQVRAILCGHIHQAFVGRQALEHGDVLVYGCPSTTDQFLPGSEGFAIDEASRPGYRIFDLRGEEWLTWVERVDL</sequence>